<evidence type="ECO:0000256" key="19">
    <source>
        <dbReference type="ARBA" id="ARBA00022824"/>
    </source>
</evidence>
<evidence type="ECO:0000256" key="28">
    <source>
        <dbReference type="ARBA" id="ARBA00024320"/>
    </source>
</evidence>
<dbReference type="Gene3D" id="3.40.50.300">
    <property type="entry name" value="P-loop containing nucleotide triphosphate hydrolases"/>
    <property type="match status" value="1"/>
</dbReference>
<evidence type="ECO:0000256" key="39">
    <source>
        <dbReference type="ARBA" id="ARBA00048636"/>
    </source>
</evidence>
<comment type="catalytic activity">
    <reaction evidence="36">
        <text>protoporphyrin IX(in) + ATP + H2O = protoporphyrin IX(out) + ADP + phosphate + H(+)</text>
        <dbReference type="Rhea" id="RHEA:61336"/>
        <dbReference type="ChEBI" id="CHEBI:15377"/>
        <dbReference type="ChEBI" id="CHEBI:15378"/>
        <dbReference type="ChEBI" id="CHEBI:30616"/>
        <dbReference type="ChEBI" id="CHEBI:43474"/>
        <dbReference type="ChEBI" id="CHEBI:57306"/>
        <dbReference type="ChEBI" id="CHEBI:456216"/>
    </reaction>
    <physiologicalReaction direction="left-to-right" evidence="36">
        <dbReference type="Rhea" id="RHEA:61337"/>
    </physiologicalReaction>
</comment>
<dbReference type="SUPFAM" id="SSF52540">
    <property type="entry name" value="P-loop containing nucleoside triphosphate hydrolases"/>
    <property type="match status" value="1"/>
</dbReference>
<dbReference type="FunFam" id="3.40.50.300:FF:000186">
    <property type="entry name" value="ATP-binding cassette sub-family B member 7, mitochondrial"/>
    <property type="match status" value="1"/>
</dbReference>
<dbReference type="GO" id="GO:0000139">
    <property type="term" value="C:Golgi membrane"/>
    <property type="evidence" value="ECO:0007669"/>
    <property type="project" value="UniProtKB-SubCell"/>
</dbReference>
<gene>
    <name evidence="45" type="ORF">NP493_1828g00001</name>
</gene>
<keyword evidence="24" id="KW-0496">Mitochondrion</keyword>
<keyword evidence="20" id="KW-0067">ATP-binding</keyword>
<keyword evidence="14" id="KW-0964">Secreted</keyword>
<feature type="transmembrane region" description="Helical" evidence="42">
    <location>
        <begin position="24"/>
        <end position="43"/>
    </location>
</feature>
<dbReference type="EC" id="7.6.2.5" evidence="30"/>
<evidence type="ECO:0000259" key="43">
    <source>
        <dbReference type="PROSITE" id="PS50893"/>
    </source>
</evidence>
<feature type="transmembrane region" description="Helical" evidence="42">
    <location>
        <begin position="64"/>
        <end position="85"/>
    </location>
</feature>
<feature type="transmembrane region" description="Helical" evidence="42">
    <location>
        <begin position="137"/>
        <end position="157"/>
    </location>
</feature>
<keyword evidence="22 42" id="KW-1133">Transmembrane helix</keyword>
<dbReference type="SUPFAM" id="SSF90123">
    <property type="entry name" value="ABC transporter transmembrane region"/>
    <property type="match status" value="1"/>
</dbReference>
<keyword evidence="27" id="KW-0458">Lysosome</keyword>
<dbReference type="GO" id="GO:0005524">
    <property type="term" value="F:ATP binding"/>
    <property type="evidence" value="ECO:0007669"/>
    <property type="project" value="UniProtKB-KW"/>
</dbReference>
<dbReference type="GO" id="GO:0005741">
    <property type="term" value="C:mitochondrial outer membrane"/>
    <property type="evidence" value="ECO:0007669"/>
    <property type="project" value="UniProtKB-SubCell"/>
</dbReference>
<keyword evidence="21" id="KW-1278">Translocase</keyword>
<dbReference type="GO" id="GO:0005765">
    <property type="term" value="C:lysosomal membrane"/>
    <property type="evidence" value="ECO:0007669"/>
    <property type="project" value="UniProtKB-SubCell"/>
</dbReference>
<feature type="domain" description="ABC transmembrane type-1" evidence="44">
    <location>
        <begin position="262"/>
        <end position="568"/>
    </location>
</feature>
<comment type="subunit">
    <text evidence="11">Homodimer.</text>
</comment>
<sequence>MAPYCGPNLTLSEAWVHQGLSPCFINTVSSSVLFGIMVVFGGIECIIYRRYSTQFDPVQRPKSFLYTLQMSLTIAMAMEAVLHVVLQVTVIEPHKAYPYQILVAAFMAVAWPMAAIVTSLERRRMLPSIPTRGHGLVLLLFVTIAFAAENIAFLSWYSSLWWWTKRTYSNKVRLGLWVFRYVSTLLLFGLGFLAPGIPLQTPLVNANSDQEALLPGRGASSTPSSSRQSSTWRGLWEKSKMVWPFMWPKKSVILQFDVICCIGLLVVGRVVNLFTPILYKDIVDSLTITNSSSTVATVSLASKQVVVGKLQFRWDYILIYVFLRFLQGGGIGSMGFLNNLRSFLWIWVQQYTSREVGVGLFAHLHSLSLRWHLSRKTGEVLRVMDRGTNSINNLLNYIVFNIAPTIVDIVIAVVYFLTQFNAWFAFIVFVTMVLYLVVTIAVTEWRTKFRRDMNLLDNARNARGVDSLLNFETVKYYNAESFEVEKYRDAILKFQVQEWKSNASLNVLNSVQNVVINCGLLIGSLLCASFVVDHRGMTVGDYVLFSTYLVQLYAPLNWFGTYYRMIQQALIDMENMFDLLKEKREVMDIPGARDLQLNKGMIEFNNVSFHYDPSKAILKDVSFVVPPGQTLAIVGPSGSGKSTIIRLLFRFYDVQSGVIKFDGRDIAQCTQNSVRRAIGVVPQDTVLFNKDIRYNIRYGRVAASDEEVEDAARAADIHDRIVTFTDGYETMVGERGLKLSGGEKQRVAIARTILKSPQFVLLDEATSALDTQTERNIQQSLAKICENRTTIIVAHRLSTIIGADQIMVLKDGEVLERGTHDELLSRNTVYAGMWKQQLRKGNETETETSSGDENADGDDTKVSDSRGH</sequence>
<evidence type="ECO:0000256" key="24">
    <source>
        <dbReference type="ARBA" id="ARBA00023128"/>
    </source>
</evidence>
<dbReference type="InterPro" id="IPR011527">
    <property type="entry name" value="ABC1_TM_dom"/>
</dbReference>
<keyword evidence="19" id="KW-0256">Endoplasmic reticulum</keyword>
<keyword evidence="46" id="KW-1185">Reference proteome</keyword>
<dbReference type="CDD" id="cd03253">
    <property type="entry name" value="ABCC_ATM1_transporter"/>
    <property type="match status" value="1"/>
</dbReference>
<evidence type="ECO:0000256" key="29">
    <source>
        <dbReference type="ARBA" id="ARBA00024363"/>
    </source>
</evidence>
<comment type="catalytic activity">
    <reaction evidence="38">
        <text>uroporphyrin III(in) + ATP + H2O = uroporphyrin III(out) + ADP + phosphate + H(+)</text>
        <dbReference type="Rhea" id="RHEA:66776"/>
        <dbReference type="ChEBI" id="CHEBI:15377"/>
        <dbReference type="ChEBI" id="CHEBI:15378"/>
        <dbReference type="ChEBI" id="CHEBI:30616"/>
        <dbReference type="ChEBI" id="CHEBI:43474"/>
        <dbReference type="ChEBI" id="CHEBI:167479"/>
        <dbReference type="ChEBI" id="CHEBI:456216"/>
    </reaction>
    <physiologicalReaction direction="left-to-right" evidence="38">
        <dbReference type="Rhea" id="RHEA:66777"/>
    </physiologicalReaction>
</comment>
<evidence type="ECO:0000256" key="38">
    <source>
        <dbReference type="ARBA" id="ARBA00048510"/>
    </source>
</evidence>
<evidence type="ECO:0000256" key="9">
    <source>
        <dbReference type="ARBA" id="ARBA00004653"/>
    </source>
</evidence>
<evidence type="ECO:0000256" key="2">
    <source>
        <dbReference type="ARBA" id="ARBA00004333"/>
    </source>
</evidence>
<dbReference type="InterPro" id="IPR027417">
    <property type="entry name" value="P-loop_NTPase"/>
</dbReference>
<accession>A0AAD9N5Z8</accession>
<feature type="transmembrane region" description="Helical" evidence="42">
    <location>
        <begin position="394"/>
        <end position="417"/>
    </location>
</feature>
<evidence type="ECO:0000256" key="6">
    <source>
        <dbReference type="ARBA" id="ARBA00004477"/>
    </source>
</evidence>
<dbReference type="Pfam" id="PF16185">
    <property type="entry name" value="MTABC_N"/>
    <property type="match status" value="1"/>
</dbReference>
<dbReference type="GO" id="GO:0016887">
    <property type="term" value="F:ATP hydrolysis activity"/>
    <property type="evidence" value="ECO:0007669"/>
    <property type="project" value="InterPro"/>
</dbReference>
<comment type="subcellular location">
    <subcellularLocation>
        <location evidence="8">Cell membrane</location>
        <topology evidence="8">Multi-pass membrane protein</topology>
    </subcellularLocation>
    <subcellularLocation>
        <location evidence="1">Early endosome membrane</location>
    </subcellularLocation>
    <subcellularLocation>
        <location evidence="6">Endoplasmic reticulum membrane</location>
        <topology evidence="6">Multi-pass membrane protein</topology>
    </subcellularLocation>
    <subcellularLocation>
        <location evidence="3">Endosome membrane</location>
        <topology evidence="3">Multi-pass membrane protein</topology>
    </subcellularLocation>
    <subcellularLocation>
        <location evidence="2">Endosome</location>
        <location evidence="2">Multivesicular body membrane</location>
    </subcellularLocation>
    <subcellularLocation>
        <location evidence="9">Golgi apparatus membrane</location>
        <topology evidence="9">Multi-pass membrane protein</topology>
    </subcellularLocation>
    <subcellularLocation>
        <location evidence="5">Late endosome membrane</location>
    </subcellularLocation>
    <subcellularLocation>
        <location evidence="10">Lysosome membrane</location>
    </subcellularLocation>
    <subcellularLocation>
        <location evidence="28">Melanosome membrane</location>
    </subcellularLocation>
    <subcellularLocation>
        <location evidence="4">Mitochondrion outer membrane</location>
        <topology evidence="4">Multi-pass membrane protein</topology>
    </subcellularLocation>
    <subcellularLocation>
        <location evidence="7">Secreted</location>
        <location evidence="7">Extracellular exosome</location>
    </subcellularLocation>
</comment>
<comment type="catalytic activity">
    <reaction evidence="35">
        <text>uroporphyrin I(in) + ATP + H2O = uroporphyrin I(out) + ADP + phosphate + H(+)</text>
        <dbReference type="Rhea" id="RHEA:66772"/>
        <dbReference type="ChEBI" id="CHEBI:15377"/>
        <dbReference type="ChEBI" id="CHEBI:15378"/>
        <dbReference type="ChEBI" id="CHEBI:30616"/>
        <dbReference type="ChEBI" id="CHEBI:43474"/>
        <dbReference type="ChEBI" id="CHEBI:167480"/>
        <dbReference type="ChEBI" id="CHEBI:456216"/>
    </reaction>
    <physiologicalReaction direction="left-to-right" evidence="35">
        <dbReference type="Rhea" id="RHEA:66773"/>
    </physiologicalReaction>
</comment>
<evidence type="ECO:0000313" key="45">
    <source>
        <dbReference type="EMBL" id="KAK2158020.1"/>
    </source>
</evidence>
<evidence type="ECO:0000313" key="46">
    <source>
        <dbReference type="Proteomes" id="UP001209878"/>
    </source>
</evidence>
<evidence type="ECO:0000256" key="33">
    <source>
        <dbReference type="ARBA" id="ARBA00047649"/>
    </source>
</evidence>
<evidence type="ECO:0000256" key="32">
    <source>
        <dbReference type="ARBA" id="ARBA00031413"/>
    </source>
</evidence>
<evidence type="ECO:0000256" key="11">
    <source>
        <dbReference type="ARBA" id="ARBA00011738"/>
    </source>
</evidence>
<dbReference type="GO" id="GO:0005576">
    <property type="term" value="C:extracellular region"/>
    <property type="evidence" value="ECO:0007669"/>
    <property type="project" value="UniProtKB-SubCell"/>
</dbReference>
<name>A0AAD9N5Z8_RIDPI</name>
<evidence type="ECO:0000256" key="25">
    <source>
        <dbReference type="ARBA" id="ARBA00023136"/>
    </source>
</evidence>
<evidence type="ECO:0000256" key="3">
    <source>
        <dbReference type="ARBA" id="ARBA00004337"/>
    </source>
</evidence>
<evidence type="ECO:0000256" key="26">
    <source>
        <dbReference type="ARBA" id="ARBA00023157"/>
    </source>
</evidence>
<dbReference type="PROSITE" id="PS00211">
    <property type="entry name" value="ABC_TRANSPORTER_1"/>
    <property type="match status" value="1"/>
</dbReference>
<protein>
    <recommendedName>
        <fullName evidence="31">ATP-binding cassette sub-family B member 6</fullName>
        <ecNumber evidence="30">7.6.2.5</ecNumber>
    </recommendedName>
    <alternativeName>
        <fullName evidence="32">ABC-type heme transporter ABCB6</fullName>
    </alternativeName>
</protein>
<evidence type="ECO:0000256" key="37">
    <source>
        <dbReference type="ARBA" id="ARBA00048455"/>
    </source>
</evidence>
<comment type="catalytic activity">
    <reaction evidence="40">
        <text>coproporphyrin I(in) + ATP + H2O = coproporphyrin I(out) + ADP + phosphate + H(+)</text>
        <dbReference type="Rhea" id="RHEA:66768"/>
        <dbReference type="ChEBI" id="CHEBI:15377"/>
        <dbReference type="ChEBI" id="CHEBI:15378"/>
        <dbReference type="ChEBI" id="CHEBI:30616"/>
        <dbReference type="ChEBI" id="CHEBI:43474"/>
        <dbReference type="ChEBI" id="CHEBI:167478"/>
        <dbReference type="ChEBI" id="CHEBI:456216"/>
    </reaction>
    <physiologicalReaction direction="left-to-right" evidence="40">
        <dbReference type="Rhea" id="RHEA:66769"/>
    </physiologicalReaction>
</comment>
<dbReference type="InterPro" id="IPR003439">
    <property type="entry name" value="ABC_transporter-like_ATP-bd"/>
</dbReference>
<evidence type="ECO:0000256" key="18">
    <source>
        <dbReference type="ARBA" id="ARBA00022787"/>
    </source>
</evidence>
<dbReference type="Gene3D" id="1.20.1560.10">
    <property type="entry name" value="ABC transporter type 1, transmembrane domain"/>
    <property type="match status" value="1"/>
</dbReference>
<dbReference type="EMBL" id="JAODUO010001827">
    <property type="protein sequence ID" value="KAK2158020.1"/>
    <property type="molecule type" value="Genomic_DNA"/>
</dbReference>
<proteinExistence type="inferred from homology"/>
<dbReference type="GO" id="GO:0005886">
    <property type="term" value="C:plasma membrane"/>
    <property type="evidence" value="ECO:0007669"/>
    <property type="project" value="UniProtKB-SubCell"/>
</dbReference>
<dbReference type="InterPro" id="IPR036640">
    <property type="entry name" value="ABC1_TM_sf"/>
</dbReference>
<keyword evidence="15 42" id="KW-0812">Transmembrane</keyword>
<comment type="similarity">
    <text evidence="29">Belongs to the ABC transporter superfamily. ABCB family. Heavy Metal importer (TC 3.A.1.210) subfamily.</text>
</comment>
<evidence type="ECO:0000256" key="12">
    <source>
        <dbReference type="ARBA" id="ARBA00022448"/>
    </source>
</evidence>
<keyword evidence="17" id="KW-0967">Endosome</keyword>
<evidence type="ECO:0000256" key="31">
    <source>
        <dbReference type="ARBA" id="ARBA00024439"/>
    </source>
</evidence>
<dbReference type="InterPro" id="IPR003593">
    <property type="entry name" value="AAA+_ATPase"/>
</dbReference>
<evidence type="ECO:0000256" key="27">
    <source>
        <dbReference type="ARBA" id="ARBA00023228"/>
    </source>
</evidence>
<comment type="catalytic activity">
    <reaction evidence="33">
        <text>heme b(in) + ATP + H2O = heme b(out) + ADP + phosphate + H(+)</text>
        <dbReference type="Rhea" id="RHEA:19261"/>
        <dbReference type="ChEBI" id="CHEBI:15377"/>
        <dbReference type="ChEBI" id="CHEBI:15378"/>
        <dbReference type="ChEBI" id="CHEBI:30616"/>
        <dbReference type="ChEBI" id="CHEBI:43474"/>
        <dbReference type="ChEBI" id="CHEBI:60344"/>
        <dbReference type="ChEBI" id="CHEBI:456216"/>
        <dbReference type="EC" id="7.6.2.5"/>
    </reaction>
    <physiologicalReaction direction="left-to-right" evidence="33">
        <dbReference type="Rhea" id="RHEA:19262"/>
    </physiologicalReaction>
</comment>
<feature type="transmembrane region" description="Helical" evidence="42">
    <location>
        <begin position="317"/>
        <end position="336"/>
    </location>
</feature>
<organism evidence="45 46">
    <name type="scientific">Ridgeia piscesae</name>
    <name type="common">Tubeworm</name>
    <dbReference type="NCBI Taxonomy" id="27915"/>
    <lineage>
        <taxon>Eukaryota</taxon>
        <taxon>Metazoa</taxon>
        <taxon>Spiralia</taxon>
        <taxon>Lophotrochozoa</taxon>
        <taxon>Annelida</taxon>
        <taxon>Polychaeta</taxon>
        <taxon>Sedentaria</taxon>
        <taxon>Canalipalpata</taxon>
        <taxon>Sabellida</taxon>
        <taxon>Siboglinidae</taxon>
        <taxon>Ridgeia</taxon>
    </lineage>
</organism>
<evidence type="ECO:0000256" key="36">
    <source>
        <dbReference type="ARBA" id="ARBA00048309"/>
    </source>
</evidence>
<evidence type="ECO:0000256" key="7">
    <source>
        <dbReference type="ARBA" id="ARBA00004550"/>
    </source>
</evidence>
<keyword evidence="23" id="KW-0333">Golgi apparatus</keyword>
<evidence type="ECO:0000256" key="22">
    <source>
        <dbReference type="ARBA" id="ARBA00022989"/>
    </source>
</evidence>
<feature type="transmembrane region" description="Helical" evidence="42">
    <location>
        <begin position="423"/>
        <end position="443"/>
    </location>
</feature>
<dbReference type="SMART" id="SM00382">
    <property type="entry name" value="AAA"/>
    <property type="match status" value="1"/>
</dbReference>
<feature type="transmembrane region" description="Helical" evidence="42">
    <location>
        <begin position="177"/>
        <end position="197"/>
    </location>
</feature>
<evidence type="ECO:0000259" key="44">
    <source>
        <dbReference type="PROSITE" id="PS50929"/>
    </source>
</evidence>
<evidence type="ECO:0000256" key="20">
    <source>
        <dbReference type="ARBA" id="ARBA00022840"/>
    </source>
</evidence>
<keyword evidence="16" id="KW-0547">Nucleotide-binding</keyword>
<comment type="catalytic activity">
    <reaction evidence="39">
        <text>coproporphyrin III(in) + ATP + H2O = coproporphyrin III(out) + ADP + phosphate + H(+)</text>
        <dbReference type="Rhea" id="RHEA:66664"/>
        <dbReference type="ChEBI" id="CHEBI:15377"/>
        <dbReference type="ChEBI" id="CHEBI:15378"/>
        <dbReference type="ChEBI" id="CHEBI:30616"/>
        <dbReference type="ChEBI" id="CHEBI:43474"/>
        <dbReference type="ChEBI" id="CHEBI:131725"/>
        <dbReference type="ChEBI" id="CHEBI:456216"/>
    </reaction>
    <physiologicalReaction direction="left-to-right" evidence="39">
        <dbReference type="Rhea" id="RHEA:66665"/>
    </physiologicalReaction>
</comment>
<dbReference type="GO" id="GO:0015439">
    <property type="term" value="F:ABC-type heme transporter activity"/>
    <property type="evidence" value="ECO:0007669"/>
    <property type="project" value="UniProtKB-EC"/>
</dbReference>
<evidence type="ECO:0000256" key="4">
    <source>
        <dbReference type="ARBA" id="ARBA00004374"/>
    </source>
</evidence>
<evidence type="ECO:0000256" key="15">
    <source>
        <dbReference type="ARBA" id="ARBA00022692"/>
    </source>
</evidence>
<comment type="caution">
    <text evidence="45">The sequence shown here is derived from an EMBL/GenBank/DDBJ whole genome shotgun (WGS) entry which is preliminary data.</text>
</comment>
<evidence type="ECO:0000256" key="13">
    <source>
        <dbReference type="ARBA" id="ARBA00022475"/>
    </source>
</evidence>
<keyword evidence="25 42" id="KW-0472">Membrane</keyword>
<keyword evidence="12" id="KW-0813">Transport</keyword>
<evidence type="ECO:0000256" key="30">
    <source>
        <dbReference type="ARBA" id="ARBA00024385"/>
    </source>
</evidence>
<dbReference type="GO" id="GO:0032585">
    <property type="term" value="C:multivesicular body membrane"/>
    <property type="evidence" value="ECO:0007669"/>
    <property type="project" value="UniProtKB-SubCell"/>
</dbReference>
<dbReference type="CDD" id="cd18581">
    <property type="entry name" value="ABC_6TM_ABCB6"/>
    <property type="match status" value="1"/>
</dbReference>
<dbReference type="Proteomes" id="UP001209878">
    <property type="component" value="Unassembled WGS sequence"/>
</dbReference>
<evidence type="ECO:0000256" key="16">
    <source>
        <dbReference type="ARBA" id="ARBA00022741"/>
    </source>
</evidence>
<evidence type="ECO:0000256" key="42">
    <source>
        <dbReference type="SAM" id="Phobius"/>
    </source>
</evidence>
<feature type="transmembrane region" description="Helical" evidence="42">
    <location>
        <begin position="544"/>
        <end position="563"/>
    </location>
</feature>
<feature type="transmembrane region" description="Helical" evidence="42">
    <location>
        <begin position="514"/>
        <end position="532"/>
    </location>
</feature>
<feature type="region of interest" description="Disordered" evidence="41">
    <location>
        <begin position="836"/>
        <end position="868"/>
    </location>
</feature>
<evidence type="ECO:0000256" key="21">
    <source>
        <dbReference type="ARBA" id="ARBA00022967"/>
    </source>
</evidence>
<dbReference type="FunFam" id="1.20.1560.10:FF:000022">
    <property type="entry name" value="ATP-binding cassette sub-family B member 6, mitochondrial"/>
    <property type="match status" value="1"/>
</dbReference>
<feature type="transmembrane region" description="Helical" evidence="42">
    <location>
        <begin position="97"/>
        <end position="117"/>
    </location>
</feature>
<dbReference type="GO" id="GO:0020037">
    <property type="term" value="F:heme binding"/>
    <property type="evidence" value="ECO:0007669"/>
    <property type="project" value="TreeGrafter"/>
</dbReference>
<dbReference type="PANTHER" id="PTHR24221">
    <property type="entry name" value="ATP-BINDING CASSETTE SUB-FAMILY B"/>
    <property type="match status" value="1"/>
</dbReference>
<evidence type="ECO:0000256" key="41">
    <source>
        <dbReference type="SAM" id="MobiDB-lite"/>
    </source>
</evidence>
<dbReference type="PANTHER" id="PTHR24221:SF654">
    <property type="entry name" value="ATP-BINDING CASSETTE SUB-FAMILY B MEMBER 6"/>
    <property type="match status" value="1"/>
</dbReference>
<evidence type="ECO:0000256" key="23">
    <source>
        <dbReference type="ARBA" id="ARBA00023034"/>
    </source>
</evidence>
<evidence type="ECO:0000256" key="14">
    <source>
        <dbReference type="ARBA" id="ARBA00022525"/>
    </source>
</evidence>
<dbReference type="GO" id="GO:0031901">
    <property type="term" value="C:early endosome membrane"/>
    <property type="evidence" value="ECO:0007669"/>
    <property type="project" value="UniProtKB-SubCell"/>
</dbReference>
<dbReference type="InterPro" id="IPR017871">
    <property type="entry name" value="ABC_transporter-like_CS"/>
</dbReference>
<comment type="catalytic activity">
    <reaction evidence="37">
        <text>pheophorbide a(in) + ATP + H2O = pheophorbide a(out) + ADP + phosphate + H(+)</text>
        <dbReference type="Rhea" id="RHEA:61360"/>
        <dbReference type="ChEBI" id="CHEBI:15377"/>
        <dbReference type="ChEBI" id="CHEBI:15378"/>
        <dbReference type="ChEBI" id="CHEBI:30616"/>
        <dbReference type="ChEBI" id="CHEBI:43474"/>
        <dbReference type="ChEBI" id="CHEBI:58687"/>
        <dbReference type="ChEBI" id="CHEBI:456216"/>
    </reaction>
    <physiologicalReaction direction="left-to-right" evidence="37">
        <dbReference type="Rhea" id="RHEA:61361"/>
    </physiologicalReaction>
</comment>
<evidence type="ECO:0000256" key="40">
    <source>
        <dbReference type="ARBA" id="ARBA00049398"/>
    </source>
</evidence>
<feature type="compositionally biased region" description="Basic and acidic residues" evidence="41">
    <location>
        <begin position="858"/>
        <end position="868"/>
    </location>
</feature>
<dbReference type="GO" id="GO:0005789">
    <property type="term" value="C:endoplasmic reticulum membrane"/>
    <property type="evidence" value="ECO:0007669"/>
    <property type="project" value="UniProtKB-SubCell"/>
</dbReference>
<dbReference type="InterPro" id="IPR039421">
    <property type="entry name" value="Type_1_exporter"/>
</dbReference>
<keyword evidence="26" id="KW-1015">Disulfide bond</keyword>
<evidence type="ECO:0000256" key="8">
    <source>
        <dbReference type="ARBA" id="ARBA00004651"/>
    </source>
</evidence>
<evidence type="ECO:0000256" key="1">
    <source>
        <dbReference type="ARBA" id="ARBA00004146"/>
    </source>
</evidence>
<evidence type="ECO:0000256" key="35">
    <source>
        <dbReference type="ARBA" id="ARBA00047789"/>
    </source>
</evidence>
<comment type="catalytic activity">
    <reaction evidence="34">
        <text>coproporphyrinogen III(in) + ATP + H2O = coproporphyrinogen III(out) + ADP + phosphate + H(+)</text>
        <dbReference type="Rhea" id="RHEA:66680"/>
        <dbReference type="ChEBI" id="CHEBI:15377"/>
        <dbReference type="ChEBI" id="CHEBI:15378"/>
        <dbReference type="ChEBI" id="CHEBI:30616"/>
        <dbReference type="ChEBI" id="CHEBI:43474"/>
        <dbReference type="ChEBI" id="CHEBI:57309"/>
        <dbReference type="ChEBI" id="CHEBI:456216"/>
    </reaction>
    <physiologicalReaction direction="left-to-right" evidence="34">
        <dbReference type="Rhea" id="RHEA:66681"/>
    </physiologicalReaction>
</comment>
<evidence type="ECO:0000256" key="10">
    <source>
        <dbReference type="ARBA" id="ARBA00004656"/>
    </source>
</evidence>
<evidence type="ECO:0000256" key="34">
    <source>
        <dbReference type="ARBA" id="ARBA00047753"/>
    </source>
</evidence>
<feature type="domain" description="ABC transporter" evidence="43">
    <location>
        <begin position="602"/>
        <end position="836"/>
    </location>
</feature>
<keyword evidence="18" id="KW-1000">Mitochondrion outer membrane</keyword>
<dbReference type="Pfam" id="PF00664">
    <property type="entry name" value="ABC_membrane"/>
    <property type="match status" value="1"/>
</dbReference>
<evidence type="ECO:0000256" key="17">
    <source>
        <dbReference type="ARBA" id="ARBA00022753"/>
    </source>
</evidence>
<dbReference type="InterPro" id="IPR032410">
    <property type="entry name" value="ABCB6_N"/>
</dbReference>
<evidence type="ECO:0000256" key="5">
    <source>
        <dbReference type="ARBA" id="ARBA00004414"/>
    </source>
</evidence>
<keyword evidence="13" id="KW-1003">Cell membrane</keyword>
<reference evidence="45" key="1">
    <citation type="journal article" date="2023" name="Mol. Biol. Evol.">
        <title>Third-Generation Sequencing Reveals the Adaptive Role of the Epigenome in Three Deep-Sea Polychaetes.</title>
        <authorList>
            <person name="Perez M."/>
            <person name="Aroh O."/>
            <person name="Sun Y."/>
            <person name="Lan Y."/>
            <person name="Juniper S.K."/>
            <person name="Young C.R."/>
            <person name="Angers B."/>
            <person name="Qian P.Y."/>
        </authorList>
    </citation>
    <scope>NUCLEOTIDE SEQUENCE</scope>
    <source>
        <strain evidence="45">R07B-5</strain>
    </source>
</reference>
<dbReference type="Pfam" id="PF00005">
    <property type="entry name" value="ABC_tran"/>
    <property type="match status" value="1"/>
</dbReference>
<dbReference type="PROSITE" id="PS50893">
    <property type="entry name" value="ABC_TRANSPORTER_2"/>
    <property type="match status" value="1"/>
</dbReference>
<dbReference type="PROSITE" id="PS50929">
    <property type="entry name" value="ABC_TM1F"/>
    <property type="match status" value="1"/>
</dbReference>
<dbReference type="AlphaFoldDB" id="A0AAD9N5Z8"/>